<dbReference type="InterPro" id="IPR016516">
    <property type="entry name" value="UCP07580"/>
</dbReference>
<dbReference type="EMBL" id="ABLK01000342">
    <property type="protein sequence ID" value="EDT38023.1"/>
    <property type="molecule type" value="Genomic_DNA"/>
</dbReference>
<organism evidence="2 3">
    <name type="scientific">Burkholderia ambifaria MEX-5</name>
    <dbReference type="NCBI Taxonomy" id="396597"/>
    <lineage>
        <taxon>Bacteria</taxon>
        <taxon>Pseudomonadati</taxon>
        <taxon>Pseudomonadota</taxon>
        <taxon>Betaproteobacteria</taxon>
        <taxon>Burkholderiales</taxon>
        <taxon>Burkholderiaceae</taxon>
        <taxon>Burkholderia</taxon>
        <taxon>Burkholderia cepacia complex</taxon>
    </lineage>
</organism>
<dbReference type="AlphaFoldDB" id="B1TEI3"/>
<keyword evidence="2" id="KW-0378">Hydrolase</keyword>
<dbReference type="RefSeq" id="WP_006761936.1">
    <property type="nucleotide sequence ID" value="NZ_ABLK01000342.1"/>
</dbReference>
<dbReference type="Proteomes" id="UP000004814">
    <property type="component" value="Unassembled WGS sequence"/>
</dbReference>
<evidence type="ECO:0000313" key="3">
    <source>
        <dbReference type="Proteomes" id="UP000004814"/>
    </source>
</evidence>
<keyword evidence="1" id="KW-0472">Membrane</keyword>
<keyword evidence="1" id="KW-1133">Transmembrane helix</keyword>
<comment type="caution">
    <text evidence="2">The sequence shown here is derived from an EMBL/GenBank/DDBJ whole genome shotgun (WGS) entry which is preliminary data.</text>
</comment>
<dbReference type="PIRSF" id="PIRSF007580">
    <property type="entry name" value="UCP07580"/>
    <property type="match status" value="1"/>
</dbReference>
<dbReference type="GO" id="GO:0016787">
    <property type="term" value="F:hydrolase activity"/>
    <property type="evidence" value="ECO:0007669"/>
    <property type="project" value="UniProtKB-KW"/>
</dbReference>
<feature type="transmembrane region" description="Helical" evidence="1">
    <location>
        <begin position="196"/>
        <end position="219"/>
    </location>
</feature>
<dbReference type="PANTHER" id="PTHR39456">
    <property type="entry name" value="METAL-DEPENDENT HYDROLASE"/>
    <property type="match status" value="1"/>
</dbReference>
<dbReference type="Pfam" id="PF10118">
    <property type="entry name" value="Metal_hydrol"/>
    <property type="match status" value="1"/>
</dbReference>
<protein>
    <submittedName>
        <fullName evidence="2">Metal-dependent hydrolase-like protein</fullName>
    </submittedName>
</protein>
<name>B1TEI3_9BURK</name>
<dbReference type="PATRIC" id="fig|396597.7.peg.1282"/>
<sequence length="308" mass="35555">MKSAASATAAEVMPVRRDLRFDLPVERAKDWHGLGPHVTHFFNALSLLFPAGERFFMDSVRNYRDRIDDPVLKRQVLGFIGQEAMHTREHVEYNELMQANRLPARKLDKRVWTVLGFAKRVLPHSVQLAHTVAAEHYTAMLADWILRDRTRLAGSVEGYRQMWVWHALEETEHKAVSYDVWNAVMKPGLRRYLIRVGVYLLTTLTFWPTVFLIHVTLLSRDRDIRHRVRGMLRMIAFLYGPRRGLFPRIAGEWLSFLRPGFHPWDHDNRHHLSRVDALVAAYGEHDDAAAGRGRAHAPAPLAPLVSGR</sequence>
<keyword evidence="1" id="KW-0812">Transmembrane</keyword>
<accession>B1TEI3</accession>
<gene>
    <name evidence="2" type="ORF">BamMEX5DRAFT_6199</name>
</gene>
<proteinExistence type="predicted"/>
<evidence type="ECO:0000313" key="2">
    <source>
        <dbReference type="EMBL" id="EDT38023.1"/>
    </source>
</evidence>
<reference evidence="2 3" key="1">
    <citation type="submission" date="2008-03" db="EMBL/GenBank/DDBJ databases">
        <title>Sequencing of the draft genome and assembly of Burkholderia ambifaria MEX-5.</title>
        <authorList>
            <consortium name="US DOE Joint Genome Institute (JGI-PGF)"/>
            <person name="Copeland A."/>
            <person name="Lucas S."/>
            <person name="Lapidus A."/>
            <person name="Glavina del Rio T."/>
            <person name="Dalin E."/>
            <person name="Tice H."/>
            <person name="Bruce D."/>
            <person name="Goodwin L."/>
            <person name="Pitluck S."/>
            <person name="Larimer F."/>
            <person name="Land M.L."/>
            <person name="Hauser L."/>
            <person name="Tiedje J."/>
            <person name="Richardson P."/>
        </authorList>
    </citation>
    <scope>NUCLEOTIDE SEQUENCE [LARGE SCALE GENOMIC DNA]</scope>
    <source>
        <strain evidence="2 3">MEX-5</strain>
    </source>
</reference>
<dbReference type="PANTHER" id="PTHR39456:SF1">
    <property type="entry name" value="METAL-DEPENDENT HYDROLASE"/>
    <property type="match status" value="1"/>
</dbReference>
<evidence type="ECO:0000256" key="1">
    <source>
        <dbReference type="SAM" id="Phobius"/>
    </source>
</evidence>